<feature type="transmembrane region" description="Helical" evidence="5">
    <location>
        <begin position="154"/>
        <end position="174"/>
    </location>
</feature>
<evidence type="ECO:0000256" key="1">
    <source>
        <dbReference type="ARBA" id="ARBA00004127"/>
    </source>
</evidence>
<reference evidence="7" key="2">
    <citation type="submission" date="2016-01" db="EMBL/GenBank/DDBJ databases">
        <title>First complete genome sequence of a species in the genus Microterricola, an extremophilic cold active enzyme producing strain ERGS5:02 isolated from Sikkim Himalaya.</title>
        <authorList>
            <person name="Kumar R."/>
            <person name="Singh D."/>
            <person name="Swarnkar M.K."/>
        </authorList>
    </citation>
    <scope>NUCLEOTIDE SEQUENCE [LARGE SCALE GENOMIC DNA]</scope>
    <source>
        <strain evidence="7">ERGS5:02</strain>
    </source>
</reference>
<gene>
    <name evidence="6" type="ORF">AWU67_13525</name>
</gene>
<reference evidence="6 7" key="1">
    <citation type="journal article" date="2016" name="J. Biotechnol.">
        <title>First complete genome sequence of a species in the genus Microterricola, an extremophilic cold active enzyme producing bacterial strain ERGS5:02 isolated from Sikkim Himalaya.</title>
        <authorList>
            <person name="Himanshu"/>
            <person name="Swarnkar M.K."/>
            <person name="Singh D."/>
            <person name="Kumar R."/>
        </authorList>
    </citation>
    <scope>NUCLEOTIDE SEQUENCE [LARGE SCALE GENOMIC DNA]</scope>
    <source>
        <strain evidence="6 7">ERGS5:02</strain>
    </source>
</reference>
<name>A0A0Y0P8F1_9MICO</name>
<feature type="transmembrane region" description="Helical" evidence="5">
    <location>
        <begin position="47"/>
        <end position="67"/>
    </location>
</feature>
<evidence type="ECO:0000256" key="2">
    <source>
        <dbReference type="ARBA" id="ARBA00022692"/>
    </source>
</evidence>
<keyword evidence="2 5" id="KW-0812">Transmembrane</keyword>
<evidence type="ECO:0000256" key="5">
    <source>
        <dbReference type="SAM" id="Phobius"/>
    </source>
</evidence>
<feature type="transmembrane region" description="Helical" evidence="5">
    <location>
        <begin position="102"/>
        <end position="125"/>
    </location>
</feature>
<dbReference type="KEGG" id="mvd:AWU67_13525"/>
<evidence type="ECO:0000256" key="3">
    <source>
        <dbReference type="ARBA" id="ARBA00022989"/>
    </source>
</evidence>
<dbReference type="EMBL" id="CP014145">
    <property type="protein sequence ID" value="AMB60549.1"/>
    <property type="molecule type" value="Genomic_DNA"/>
</dbReference>
<sequence>MNPFTAGFRGGARLGRAYFAAQAIAGALWWLGVFTSDVVRTATLGELDAVAIAVFDVPLFVVASALAAAGSRAALWVLLPWTALVSAGMALYATITGLAGWGALLMIAAMLGSTAAGLLVTMGWIPAERLLVGPLGFRLARPAGRLGHLGRTGAQIVVFWGLFLVVLPAAIVLVEARWQLDIALPAAVRLIGLMLVVAASGLGLWAAFTMSTRGEGTPLPSAMPHRLVIAGPYRYVRNPMAVAGIAQGVAVGLIAGSWLVVVYALCGSLLWNWVVRPLEEADLESRFGADFVAYRRQVACWLPRLRPVPVPAATD</sequence>
<feature type="transmembrane region" description="Helical" evidence="5">
    <location>
        <begin position="17"/>
        <end position="35"/>
    </location>
</feature>
<evidence type="ECO:0008006" key="8">
    <source>
        <dbReference type="Google" id="ProtNLM"/>
    </source>
</evidence>
<keyword evidence="7" id="KW-1185">Reference proteome</keyword>
<dbReference type="Proteomes" id="UP000058305">
    <property type="component" value="Chromosome"/>
</dbReference>
<dbReference type="InterPro" id="IPR007318">
    <property type="entry name" value="Phopholipid_MeTrfase"/>
</dbReference>
<evidence type="ECO:0000256" key="4">
    <source>
        <dbReference type="ARBA" id="ARBA00023136"/>
    </source>
</evidence>
<feature type="transmembrane region" description="Helical" evidence="5">
    <location>
        <begin position="73"/>
        <end position="95"/>
    </location>
</feature>
<dbReference type="Gene3D" id="1.20.120.1630">
    <property type="match status" value="1"/>
</dbReference>
<keyword evidence="3 5" id="KW-1133">Transmembrane helix</keyword>
<keyword evidence="4 5" id="KW-0472">Membrane</keyword>
<dbReference type="AlphaFoldDB" id="A0A0Y0P8F1"/>
<dbReference type="GO" id="GO:0012505">
    <property type="term" value="C:endomembrane system"/>
    <property type="evidence" value="ECO:0007669"/>
    <property type="project" value="UniProtKB-SubCell"/>
</dbReference>
<evidence type="ECO:0000313" key="7">
    <source>
        <dbReference type="Proteomes" id="UP000058305"/>
    </source>
</evidence>
<feature type="transmembrane region" description="Helical" evidence="5">
    <location>
        <begin position="241"/>
        <end position="266"/>
    </location>
</feature>
<protein>
    <recommendedName>
        <fullName evidence="8">Protein-S-isoprenylcysteine O-methyltransferase Ste14</fullName>
    </recommendedName>
</protein>
<organism evidence="6 7">
    <name type="scientific">Microterricola viridarii</name>
    <dbReference type="NCBI Taxonomy" id="412690"/>
    <lineage>
        <taxon>Bacteria</taxon>
        <taxon>Bacillati</taxon>
        <taxon>Actinomycetota</taxon>
        <taxon>Actinomycetes</taxon>
        <taxon>Micrococcales</taxon>
        <taxon>Microbacteriaceae</taxon>
        <taxon>Microterricola</taxon>
    </lineage>
</organism>
<comment type="subcellular location">
    <subcellularLocation>
        <location evidence="1">Endomembrane system</location>
        <topology evidence="1">Multi-pass membrane protein</topology>
    </subcellularLocation>
</comment>
<accession>A0A0Y0P8F1</accession>
<dbReference type="Pfam" id="PF04191">
    <property type="entry name" value="PEMT"/>
    <property type="match status" value="1"/>
</dbReference>
<feature type="transmembrane region" description="Helical" evidence="5">
    <location>
        <begin position="186"/>
        <end position="208"/>
    </location>
</feature>
<proteinExistence type="predicted"/>
<evidence type="ECO:0000313" key="6">
    <source>
        <dbReference type="EMBL" id="AMB60549.1"/>
    </source>
</evidence>